<name>A0ABX7PFP7_9ACTN</name>
<sequence length="502" mass="52930">MVVVTLHERDSSAEPPGAAWVARTGTMIAQSLNVGPPPHLVVPPSDVDSYRMAQAVTALARFGELEDRDWDEFDQRVSSSLKSELADGYAGPFSLGAQLVTASQAAGRSYSRDVDASLRGLAQRGADDDIYDLAAAALVQQWAAQEGEPVAGALPARDVRRAVATVGCRGSEALFLQATLVRVEVTDTGCDQAQRDSMVDDEIATLRSVPTKEPLSGDTALLLRATGAVARTPVQAAAVSGLKSTFLARLARGDVVDPLTVTFALSETPGEGHISTELAAYLRSVLAMGGPPVVQRLSPSAAAAVARTLDLAGRKVPAGLLVDSADLPTEPRARVLLALGATSAEAESMLAVASPPKNRGQPVTGVFQLLLRDGASLCSRWVSSAVRVARDTSSTLVDRSLAYRYAQSCGREDPPTLQAIRTDWEGLEESDLRAVFTKQAVACALQFGKLRSPARIWREWGSAAQQSGGVNDETGDFDVSQTLMMTVLLTDPGTVCTEGVYG</sequence>
<dbReference type="EMBL" id="CP022295">
    <property type="protein sequence ID" value="QSR24695.1"/>
    <property type="molecule type" value="Genomic_DNA"/>
</dbReference>
<dbReference type="Proteomes" id="UP000662818">
    <property type="component" value="Chromosome"/>
</dbReference>
<accession>A0ABX7PFP7</accession>
<dbReference type="RefSeq" id="WP_207008602.1">
    <property type="nucleotide sequence ID" value="NZ_CP022295.1"/>
</dbReference>
<gene>
    <name evidence="1" type="ORF">CFH99_03555</name>
</gene>
<organism evidence="1 2">
    <name type="scientific">Nocardioides aromaticivorans</name>
    <dbReference type="NCBI Taxonomy" id="200618"/>
    <lineage>
        <taxon>Bacteria</taxon>
        <taxon>Bacillati</taxon>
        <taxon>Actinomycetota</taxon>
        <taxon>Actinomycetes</taxon>
        <taxon>Propionibacteriales</taxon>
        <taxon>Nocardioidaceae</taxon>
        <taxon>Nocardioides</taxon>
    </lineage>
</organism>
<evidence type="ECO:0000313" key="1">
    <source>
        <dbReference type="EMBL" id="QSR24695.1"/>
    </source>
</evidence>
<protein>
    <submittedName>
        <fullName evidence="1">Uncharacterized protein</fullName>
    </submittedName>
</protein>
<keyword evidence="2" id="KW-1185">Reference proteome</keyword>
<reference evidence="1 2" key="1">
    <citation type="submission" date="2017-06" db="EMBL/GenBank/DDBJ databases">
        <title>Complete Genome Sequence of the Soil Carbazole-Degrading Bacterium Nocardioides aromaticivorans IC177.</title>
        <authorList>
            <person name="Vejarano F."/>
            <person name="Suzuki-Minakuchi C."/>
            <person name="Ohtsubo Y."/>
            <person name="Tsuda M."/>
            <person name="Okada K."/>
            <person name="Nojiri H."/>
        </authorList>
    </citation>
    <scope>NUCLEOTIDE SEQUENCE [LARGE SCALE GENOMIC DNA]</scope>
    <source>
        <strain evidence="1 2">IC177</strain>
    </source>
</reference>
<evidence type="ECO:0000313" key="2">
    <source>
        <dbReference type="Proteomes" id="UP000662818"/>
    </source>
</evidence>
<proteinExistence type="predicted"/>